<organism evidence="2 3">
    <name type="scientific">Trypanosoma theileri</name>
    <dbReference type="NCBI Taxonomy" id="67003"/>
    <lineage>
        <taxon>Eukaryota</taxon>
        <taxon>Discoba</taxon>
        <taxon>Euglenozoa</taxon>
        <taxon>Kinetoplastea</taxon>
        <taxon>Metakinetoplastina</taxon>
        <taxon>Trypanosomatida</taxon>
        <taxon>Trypanosomatidae</taxon>
        <taxon>Trypanosoma</taxon>
    </lineage>
</organism>
<feature type="transmembrane region" description="Helical" evidence="1">
    <location>
        <begin position="20"/>
        <end position="38"/>
    </location>
</feature>
<evidence type="ECO:0000256" key="1">
    <source>
        <dbReference type="SAM" id="Phobius"/>
    </source>
</evidence>
<dbReference type="AlphaFoldDB" id="A0A1X0NDT8"/>
<dbReference type="EMBL" id="NBCO01000134">
    <property type="protein sequence ID" value="ORC81010.1"/>
    <property type="molecule type" value="Genomic_DNA"/>
</dbReference>
<gene>
    <name evidence="2" type="ORF">TM35_001341020</name>
</gene>
<comment type="caution">
    <text evidence="2">The sequence shown here is derived from an EMBL/GenBank/DDBJ whole genome shotgun (WGS) entry which is preliminary data.</text>
</comment>
<keyword evidence="1" id="KW-1133">Transmembrane helix</keyword>
<name>A0A1X0NDT8_9TRYP</name>
<protein>
    <submittedName>
        <fullName evidence="2">Uncharacterized protein</fullName>
    </submittedName>
</protein>
<keyword evidence="1" id="KW-0472">Membrane</keyword>
<dbReference type="GeneID" id="39991643"/>
<sequence length="130" mass="15698">MYPPKREICFIPFYQNVFQQFFYCSFFSPFYFLLPLMGSRITVPLPLNEFSHQIEIHSPPLLLTMKSQVSFLLWKLPLRCDWLLFPPKIINIIQYYRDKKGKLRMGHKEMYIPISIEWDKESHVLYNASI</sequence>
<accession>A0A1X0NDT8</accession>
<dbReference type="Proteomes" id="UP000192257">
    <property type="component" value="Unassembled WGS sequence"/>
</dbReference>
<keyword evidence="3" id="KW-1185">Reference proteome</keyword>
<reference evidence="2 3" key="1">
    <citation type="submission" date="2017-03" db="EMBL/GenBank/DDBJ databases">
        <title>An alternative strategy for trypanosome survival in the mammalian bloodstream revealed through genome and transcriptome analysis of the ubiquitous bovine parasite Trypanosoma (Megatrypanum) theileri.</title>
        <authorList>
            <person name="Kelly S."/>
            <person name="Ivens A."/>
            <person name="Mott A."/>
            <person name="O'Neill E."/>
            <person name="Emms D."/>
            <person name="Macleod O."/>
            <person name="Voorheis P."/>
            <person name="Matthews J."/>
            <person name="Matthews K."/>
            <person name="Carrington M."/>
        </authorList>
    </citation>
    <scope>NUCLEOTIDE SEQUENCE [LARGE SCALE GENOMIC DNA]</scope>
    <source>
        <strain evidence="2">Edinburgh</strain>
    </source>
</reference>
<keyword evidence="1" id="KW-0812">Transmembrane</keyword>
<evidence type="ECO:0000313" key="3">
    <source>
        <dbReference type="Proteomes" id="UP000192257"/>
    </source>
</evidence>
<dbReference type="RefSeq" id="XP_028876843.1">
    <property type="nucleotide sequence ID" value="XM_029031863.1"/>
</dbReference>
<evidence type="ECO:0000313" key="2">
    <source>
        <dbReference type="EMBL" id="ORC81010.1"/>
    </source>
</evidence>
<dbReference type="VEuPathDB" id="TriTrypDB:TM35_001341020"/>
<proteinExistence type="predicted"/>